<proteinExistence type="predicted"/>
<evidence type="ECO:0000313" key="1">
    <source>
        <dbReference type="EMBL" id="OGY89951.1"/>
    </source>
</evidence>
<dbReference type="EMBL" id="MHKK01000021">
    <property type="protein sequence ID" value="OGY89951.1"/>
    <property type="molecule type" value="Genomic_DNA"/>
</dbReference>
<sequence>MSAKDTLKDMAKELLAATSGALDPDLQNLAIQLANQLPQDSVLRKDWTRRVLGILRTYTERLADKYEEPGPIIGDIFSSFANSLSIALGHPMSAKAELEASGWLDAFMKESIQRLKTAADPRSEMEKIKLELEMRRELISLVTQVGDELKSGAKKDEKGDRA</sequence>
<organism evidence="1 2">
    <name type="scientific">Candidatus Komeilibacteria bacterium RIFCSPHIGHO2_01_FULL_52_14</name>
    <dbReference type="NCBI Taxonomy" id="1798549"/>
    <lineage>
        <taxon>Bacteria</taxon>
        <taxon>Candidatus Komeiliibacteriota</taxon>
    </lineage>
</organism>
<gene>
    <name evidence="1" type="ORF">A2677_03300</name>
</gene>
<reference evidence="1 2" key="1">
    <citation type="journal article" date="2016" name="Nat. Commun.">
        <title>Thousands of microbial genomes shed light on interconnected biogeochemical processes in an aquifer system.</title>
        <authorList>
            <person name="Anantharaman K."/>
            <person name="Brown C.T."/>
            <person name="Hug L.A."/>
            <person name="Sharon I."/>
            <person name="Castelle C.J."/>
            <person name="Probst A.J."/>
            <person name="Thomas B.C."/>
            <person name="Singh A."/>
            <person name="Wilkins M.J."/>
            <person name="Karaoz U."/>
            <person name="Brodie E.L."/>
            <person name="Williams K.H."/>
            <person name="Hubbard S.S."/>
            <person name="Banfield J.F."/>
        </authorList>
    </citation>
    <scope>NUCLEOTIDE SEQUENCE [LARGE SCALE GENOMIC DNA]</scope>
</reference>
<evidence type="ECO:0000313" key="2">
    <source>
        <dbReference type="Proteomes" id="UP000177817"/>
    </source>
</evidence>
<accession>A0A1G2BLA8</accession>
<protein>
    <submittedName>
        <fullName evidence="1">Uncharacterized protein</fullName>
    </submittedName>
</protein>
<name>A0A1G2BLA8_9BACT</name>
<dbReference type="AlphaFoldDB" id="A0A1G2BLA8"/>
<comment type="caution">
    <text evidence="1">The sequence shown here is derived from an EMBL/GenBank/DDBJ whole genome shotgun (WGS) entry which is preliminary data.</text>
</comment>
<dbReference type="Proteomes" id="UP000177817">
    <property type="component" value="Unassembled WGS sequence"/>
</dbReference>